<feature type="transmembrane region" description="Helical" evidence="1">
    <location>
        <begin position="21"/>
        <end position="43"/>
    </location>
</feature>
<comment type="caution">
    <text evidence="2">The sequence shown here is derived from an EMBL/GenBank/DDBJ whole genome shotgun (WGS) entry which is preliminary data.</text>
</comment>
<dbReference type="PANTHER" id="PTHR34821:SF2">
    <property type="entry name" value="INNER MEMBRANE PROTEIN YDCZ"/>
    <property type="match status" value="1"/>
</dbReference>
<organism evidence="2 3">
    <name type="scientific">Leifsonia kafniensis</name>
    <dbReference type="NCBI Taxonomy" id="475957"/>
    <lineage>
        <taxon>Bacteria</taxon>
        <taxon>Bacillati</taxon>
        <taxon>Actinomycetota</taxon>
        <taxon>Actinomycetes</taxon>
        <taxon>Micrococcales</taxon>
        <taxon>Microbacteriaceae</taxon>
        <taxon>Leifsonia</taxon>
    </lineage>
</organism>
<feature type="transmembrane region" description="Helical" evidence="1">
    <location>
        <begin position="117"/>
        <end position="138"/>
    </location>
</feature>
<keyword evidence="3" id="KW-1185">Reference proteome</keyword>
<evidence type="ECO:0000256" key="1">
    <source>
        <dbReference type="SAM" id="Phobius"/>
    </source>
</evidence>
<protein>
    <submittedName>
        <fullName evidence="2">DMT family transporter</fullName>
    </submittedName>
</protein>
<name>A0ABP7KWC0_9MICO</name>
<dbReference type="InterPro" id="IPR006750">
    <property type="entry name" value="YdcZ"/>
</dbReference>
<keyword evidence="1" id="KW-0812">Transmembrane</keyword>
<feature type="transmembrane region" description="Helical" evidence="1">
    <location>
        <begin position="158"/>
        <end position="177"/>
    </location>
</feature>
<evidence type="ECO:0000313" key="2">
    <source>
        <dbReference type="EMBL" id="GAA3889634.1"/>
    </source>
</evidence>
<feature type="transmembrane region" description="Helical" evidence="1">
    <location>
        <begin position="55"/>
        <end position="76"/>
    </location>
</feature>
<reference evidence="3" key="1">
    <citation type="journal article" date="2019" name="Int. J. Syst. Evol. Microbiol.">
        <title>The Global Catalogue of Microorganisms (GCM) 10K type strain sequencing project: providing services to taxonomists for standard genome sequencing and annotation.</title>
        <authorList>
            <consortium name="The Broad Institute Genomics Platform"/>
            <consortium name="The Broad Institute Genome Sequencing Center for Infectious Disease"/>
            <person name="Wu L."/>
            <person name="Ma J."/>
        </authorList>
    </citation>
    <scope>NUCLEOTIDE SEQUENCE [LARGE SCALE GENOMIC DNA]</scope>
    <source>
        <strain evidence="3">JCM 17021</strain>
    </source>
</reference>
<keyword evidence="1" id="KW-1133">Transmembrane helix</keyword>
<feature type="transmembrane region" description="Helical" evidence="1">
    <location>
        <begin position="249"/>
        <end position="267"/>
    </location>
</feature>
<proteinExistence type="predicted"/>
<dbReference type="Pfam" id="PF04657">
    <property type="entry name" value="DMT_YdcZ"/>
    <property type="match status" value="2"/>
</dbReference>
<evidence type="ECO:0000313" key="3">
    <source>
        <dbReference type="Proteomes" id="UP001501803"/>
    </source>
</evidence>
<dbReference type="RefSeq" id="WP_345068963.1">
    <property type="nucleotide sequence ID" value="NZ_BAABCN010000012.1"/>
</dbReference>
<feature type="transmembrane region" description="Helical" evidence="1">
    <location>
        <begin position="88"/>
        <end position="111"/>
    </location>
</feature>
<feature type="transmembrane region" description="Helical" evidence="1">
    <location>
        <begin position="213"/>
        <end position="237"/>
    </location>
</feature>
<feature type="transmembrane region" description="Helical" evidence="1">
    <location>
        <begin position="274"/>
        <end position="295"/>
    </location>
</feature>
<accession>A0ABP7KWC0</accession>
<gene>
    <name evidence="2" type="ORF">GCM10022381_34530</name>
</gene>
<keyword evidence="1" id="KW-0472">Membrane</keyword>
<feature type="transmembrane region" description="Helical" evidence="1">
    <location>
        <begin position="301"/>
        <end position="322"/>
    </location>
</feature>
<dbReference type="PANTHER" id="PTHR34821">
    <property type="entry name" value="INNER MEMBRANE PROTEIN YDCZ"/>
    <property type="match status" value="1"/>
</dbReference>
<sequence length="328" mass="33758">MTQTSPAPIVSSSAPAKHRGIPVWLAVAFAVVFGALNAIQSRLNGELGHQLGDGFVAAVISFGSGLVILSIAMLLWPTGRRGLGKVRAALTVRSLSWWHILGGTAGAFYVLSQSLTASLLGVALFTVAVVAGQTVSGLVMDRFGVGPGGHHPLTAPRVIGAIVTLLAVALAVSGQFASGVPLWLMWMPLVAGFGQGWQQAVNGRVRATAESALTATFLNFVFGTIVLVIGLLVHSLFVGLPTQLPSDPWLYLGGAIGCIFIAGNALIVRTTGVLVLGLGIVAGQLLCALALDLFAPTHAGPIAFSTIAGTALALVAVLIVGVRRREKR</sequence>
<feature type="transmembrane region" description="Helical" evidence="1">
    <location>
        <begin position="183"/>
        <end position="201"/>
    </location>
</feature>
<dbReference type="EMBL" id="BAABCN010000012">
    <property type="protein sequence ID" value="GAA3889634.1"/>
    <property type="molecule type" value="Genomic_DNA"/>
</dbReference>
<dbReference type="Proteomes" id="UP001501803">
    <property type="component" value="Unassembled WGS sequence"/>
</dbReference>